<dbReference type="GeneID" id="55816767"/>
<dbReference type="EMBL" id="MT024868">
    <property type="protein sequence ID" value="QIN94375.1"/>
    <property type="molecule type" value="Genomic_DNA"/>
</dbReference>
<dbReference type="Proteomes" id="UP000500909">
    <property type="component" value="Segment"/>
</dbReference>
<reference evidence="1 2" key="1">
    <citation type="submission" date="2020-02" db="EMBL/GenBank/DDBJ databases">
        <authorList>
            <person name="Bojorquez D.A."/>
            <person name="Alcantara J.K.D.L."/>
            <person name="Arambulo J.M.L."/>
            <person name="Budzinski C.A."/>
            <person name="Campbell G.A."/>
            <person name="Dosanjh M.K."/>
            <person name="Gallardo M.A."/>
            <person name="Huang C."/>
            <person name="Nguyen N."/>
            <person name="Yee O.M."/>
            <person name="Ngo R.T."/>
            <person name="Kapinos A."/>
            <person name="Freise A.C."/>
            <person name="Reddi K."/>
            <person name="Moberg-Parker J."/>
            <person name="Garlena R.A."/>
            <person name="Russell D.A."/>
            <person name="Pope W.H."/>
            <person name="Jacobs-Sera D."/>
            <person name="Hatfull G.F."/>
        </authorList>
    </citation>
    <scope>NUCLEOTIDE SEQUENCE [LARGE SCALE GENOMIC DNA]</scope>
</reference>
<organism evidence="1 2">
    <name type="scientific">Arthrobacter phage Abba</name>
    <dbReference type="NCBI Taxonomy" id="2713256"/>
    <lineage>
        <taxon>Viruses</taxon>
        <taxon>Duplodnaviria</taxon>
        <taxon>Heunggongvirae</taxon>
        <taxon>Uroviricota</taxon>
        <taxon>Caudoviricetes</taxon>
        <taxon>Berryhillviridae</taxon>
        <taxon>Ayohtrevirus</taxon>
        <taxon>Ayohtrevirus abba</taxon>
    </lineage>
</organism>
<protein>
    <submittedName>
        <fullName evidence="1">Uncharacterized protein</fullName>
    </submittedName>
</protein>
<evidence type="ECO:0000313" key="1">
    <source>
        <dbReference type="EMBL" id="QIN94375.1"/>
    </source>
</evidence>
<dbReference type="RefSeq" id="YP_009887312.1">
    <property type="nucleotide sequence ID" value="NC_049498.1"/>
</dbReference>
<evidence type="ECO:0000313" key="2">
    <source>
        <dbReference type="Proteomes" id="UP000500909"/>
    </source>
</evidence>
<proteinExistence type="predicted"/>
<accession>A0A6G8R2D4</accession>
<keyword evidence="2" id="KW-1185">Reference proteome</keyword>
<sequence length="91" mass="10236">MSAPKPLKVYGWGGFRNGKQTRVVTLAASKAEINRLFPDRRAGRPDWNYGGETWNEEERAAAEQAGRGSIAWRPLNWSDGTEWTIEKVSNS</sequence>
<name>A0A6G8R2D4_9CAUD</name>
<dbReference type="KEGG" id="vg:55816767"/>
<gene>
    <name evidence="1" type="primary">46</name>
    <name evidence="1" type="ORF">SEA_ABBA_46</name>
</gene>